<feature type="domain" description="Carbohydrate kinase PfkB" evidence="3">
    <location>
        <begin position="26"/>
        <end position="273"/>
    </location>
</feature>
<comment type="caution">
    <text evidence="4">The sequence shown here is derived from an EMBL/GenBank/DDBJ whole genome shotgun (WGS) entry which is preliminary data.</text>
</comment>
<proteinExistence type="predicted"/>
<gene>
    <name evidence="4" type="ORF">A2619_02520</name>
</gene>
<evidence type="ECO:0000313" key="5">
    <source>
        <dbReference type="Proteomes" id="UP000176815"/>
    </source>
</evidence>
<dbReference type="InterPro" id="IPR002139">
    <property type="entry name" value="Ribo/fructo_kinase"/>
</dbReference>
<sequence>MKIADNAGVSESTTGGQPKFCFYHGTKIPVESFETSVAGNAINVAVGAKLLGINTSVYSELGDDSNTDRILNELKQLDIETNYCNKNKNTPTDLHTIVVFQGERTIFSYHGKRDYKVPNWKAPKYIYYTSMPEGFESFQKELIDYLEKNSEVGLAFNPGTIQMKTGVDSLRNILLVTDILFVNKEEAMRLTDTNGDLDSLLKELAKLGPKLIVITDGENGANAYDGQNITHQRSYNDNRPLVDMTGAGDSFSAAFMSAIIYGKSLETALKWGVINSGNNIKEIGSFKGLLNKDQIEKINI</sequence>
<dbReference type="PANTHER" id="PTHR10584">
    <property type="entry name" value="SUGAR KINASE"/>
    <property type="match status" value="1"/>
</dbReference>
<evidence type="ECO:0000256" key="2">
    <source>
        <dbReference type="ARBA" id="ARBA00022777"/>
    </source>
</evidence>
<dbReference type="Pfam" id="PF00294">
    <property type="entry name" value="PfkB"/>
    <property type="match status" value="1"/>
</dbReference>
<dbReference type="Gene3D" id="3.40.1190.20">
    <property type="match status" value="1"/>
</dbReference>
<dbReference type="InterPro" id="IPR029056">
    <property type="entry name" value="Ribokinase-like"/>
</dbReference>
<evidence type="ECO:0000259" key="3">
    <source>
        <dbReference type="Pfam" id="PF00294"/>
    </source>
</evidence>
<reference evidence="4 5" key="1">
    <citation type="journal article" date="2016" name="Nat. Commun.">
        <title>Thousands of microbial genomes shed light on interconnected biogeochemical processes in an aquifer system.</title>
        <authorList>
            <person name="Anantharaman K."/>
            <person name="Brown C.T."/>
            <person name="Hug L.A."/>
            <person name="Sharon I."/>
            <person name="Castelle C.J."/>
            <person name="Probst A.J."/>
            <person name="Thomas B.C."/>
            <person name="Singh A."/>
            <person name="Wilkins M.J."/>
            <person name="Karaoz U."/>
            <person name="Brodie E.L."/>
            <person name="Williams K.H."/>
            <person name="Hubbard S.S."/>
            <person name="Banfield J.F."/>
        </authorList>
    </citation>
    <scope>NUCLEOTIDE SEQUENCE [LARGE SCALE GENOMIC DNA]</scope>
</reference>
<dbReference type="InterPro" id="IPR011611">
    <property type="entry name" value="PfkB_dom"/>
</dbReference>
<keyword evidence="2" id="KW-0418">Kinase</keyword>
<dbReference type="GO" id="GO:0006796">
    <property type="term" value="P:phosphate-containing compound metabolic process"/>
    <property type="evidence" value="ECO:0007669"/>
    <property type="project" value="UniProtKB-ARBA"/>
</dbReference>
<keyword evidence="1" id="KW-0808">Transferase</keyword>
<protein>
    <recommendedName>
        <fullName evidence="3">Carbohydrate kinase PfkB domain-containing protein</fullName>
    </recommendedName>
</protein>
<evidence type="ECO:0000256" key="1">
    <source>
        <dbReference type="ARBA" id="ARBA00022679"/>
    </source>
</evidence>
<evidence type="ECO:0000313" key="4">
    <source>
        <dbReference type="EMBL" id="OGC76895.1"/>
    </source>
</evidence>
<dbReference type="PANTHER" id="PTHR10584:SF166">
    <property type="entry name" value="RIBOKINASE"/>
    <property type="match status" value="1"/>
</dbReference>
<organism evidence="4 5">
    <name type="scientific">candidate division WWE3 bacterium RIFOXYD1_FULL_39_9</name>
    <dbReference type="NCBI Taxonomy" id="1802649"/>
    <lineage>
        <taxon>Bacteria</taxon>
        <taxon>Katanobacteria</taxon>
    </lineage>
</organism>
<dbReference type="AlphaFoldDB" id="A0A1F4X5D9"/>
<dbReference type="SUPFAM" id="SSF53613">
    <property type="entry name" value="Ribokinase-like"/>
    <property type="match status" value="1"/>
</dbReference>
<dbReference type="Proteomes" id="UP000176815">
    <property type="component" value="Unassembled WGS sequence"/>
</dbReference>
<dbReference type="PRINTS" id="PR00990">
    <property type="entry name" value="RIBOKINASE"/>
</dbReference>
<dbReference type="EMBL" id="MEWG01000031">
    <property type="protein sequence ID" value="OGC76895.1"/>
    <property type="molecule type" value="Genomic_DNA"/>
</dbReference>
<name>A0A1F4X5D9_UNCKA</name>
<dbReference type="GO" id="GO:0016301">
    <property type="term" value="F:kinase activity"/>
    <property type="evidence" value="ECO:0007669"/>
    <property type="project" value="UniProtKB-KW"/>
</dbReference>
<accession>A0A1F4X5D9</accession>